<feature type="active site" evidence="9">
    <location>
        <position position="133"/>
    </location>
</feature>
<dbReference type="InterPro" id="IPR020568">
    <property type="entry name" value="Ribosomal_Su5_D2-typ_SF"/>
</dbReference>
<feature type="active site" evidence="9">
    <location>
        <position position="8"/>
    </location>
</feature>
<dbReference type="InterPro" id="IPR004424">
    <property type="entry name" value="IspE"/>
</dbReference>
<dbReference type="InterPro" id="IPR036554">
    <property type="entry name" value="GHMP_kinase_C_sf"/>
</dbReference>
<dbReference type="Pfam" id="PF08544">
    <property type="entry name" value="GHMP_kinases_C"/>
    <property type="match status" value="1"/>
</dbReference>
<dbReference type="STRING" id="1121256.SAMN02746089_01360"/>
<dbReference type="SUPFAM" id="SSF55060">
    <property type="entry name" value="GHMP Kinase, C-terminal domain"/>
    <property type="match status" value="1"/>
</dbReference>
<dbReference type="SUPFAM" id="SSF54211">
    <property type="entry name" value="Ribosomal protein S5 domain 2-like"/>
    <property type="match status" value="1"/>
</dbReference>
<evidence type="ECO:0000256" key="9">
    <source>
        <dbReference type="HAMAP-Rule" id="MF_00061"/>
    </source>
</evidence>
<reference evidence="12 13" key="1">
    <citation type="submission" date="2016-11" db="EMBL/GenBank/DDBJ databases">
        <authorList>
            <person name="Jaros S."/>
            <person name="Januszkiewicz K."/>
            <person name="Wedrychowicz H."/>
        </authorList>
    </citation>
    <scope>NUCLEOTIDE SEQUENCE [LARGE SCALE GENOMIC DNA]</scope>
    <source>
        <strain evidence="12 13">DSM 17918</strain>
    </source>
</reference>
<dbReference type="NCBIfam" id="NF011202">
    <property type="entry name" value="PRK14608.1"/>
    <property type="match status" value="1"/>
</dbReference>
<gene>
    <name evidence="9" type="primary">ispE</name>
    <name evidence="12" type="ORF">SAMN02746089_01360</name>
</gene>
<dbReference type="Gene3D" id="3.30.70.890">
    <property type="entry name" value="GHMP kinase, C-terminal domain"/>
    <property type="match status" value="1"/>
</dbReference>
<dbReference type="GO" id="GO:0019288">
    <property type="term" value="P:isopentenyl diphosphate biosynthetic process, methylerythritol 4-phosphate pathway"/>
    <property type="evidence" value="ECO:0007669"/>
    <property type="project" value="UniProtKB-UniRule"/>
</dbReference>
<evidence type="ECO:0000256" key="7">
    <source>
        <dbReference type="ARBA" id="ARBA00022840"/>
    </source>
</evidence>
<dbReference type="GO" id="GO:0005524">
    <property type="term" value="F:ATP binding"/>
    <property type="evidence" value="ECO:0007669"/>
    <property type="project" value="UniProtKB-UniRule"/>
</dbReference>
<keyword evidence="4 9" id="KW-0808">Transferase</keyword>
<dbReference type="Pfam" id="PF00288">
    <property type="entry name" value="GHMP_kinases_N"/>
    <property type="match status" value="1"/>
</dbReference>
<keyword evidence="7 9" id="KW-0067">ATP-binding</keyword>
<dbReference type="HAMAP" id="MF_00061">
    <property type="entry name" value="IspE"/>
    <property type="match status" value="1"/>
</dbReference>
<evidence type="ECO:0000256" key="6">
    <source>
        <dbReference type="ARBA" id="ARBA00022777"/>
    </source>
</evidence>
<keyword evidence="13" id="KW-1185">Reference proteome</keyword>
<feature type="binding site" evidence="9">
    <location>
        <begin position="91"/>
        <end position="101"/>
    </location>
    <ligand>
        <name>ATP</name>
        <dbReference type="ChEBI" id="CHEBI:30616"/>
    </ligand>
</feature>
<comment type="function">
    <text evidence="9">Catalyzes the phosphorylation of the position 2 hydroxy group of 4-diphosphocytidyl-2C-methyl-D-erythritol.</text>
</comment>
<sequence>MKIKAYAKVNLSLNVLDRRSDGYHHIETIMQSINLYDVVQLEKSSNGIQLTCEGIKLPCDSRNIAYKAAELMIKRFRLQGGIKIHIQKHIPVAAGLAGGSTDAAAVIKGINKLYGLNLNDKDLSNIGLEIGADVPFCIKGGTGLAMGIGEEIVPLPTPKLDIVLIKPGASASTKVIYQLYDELKEHVHPDVRGQAEAIIKGDLKKVCKLAANGLEAVTMKICPEVVQAKKALIDSGCEVALMSGSGTAVYGIYRDKFAAQEAYRLLKRNYLTFLVKTIDEESANG</sequence>
<dbReference type="GO" id="GO:0050515">
    <property type="term" value="F:4-(cytidine 5'-diphospho)-2-C-methyl-D-erythritol kinase activity"/>
    <property type="evidence" value="ECO:0007669"/>
    <property type="project" value="UniProtKB-UniRule"/>
</dbReference>
<evidence type="ECO:0000259" key="11">
    <source>
        <dbReference type="Pfam" id="PF08544"/>
    </source>
</evidence>
<evidence type="ECO:0000256" key="3">
    <source>
        <dbReference type="ARBA" id="ARBA00017473"/>
    </source>
</evidence>
<organism evidence="12 13">
    <name type="scientific">Caldanaerobius fijiensis DSM 17918</name>
    <dbReference type="NCBI Taxonomy" id="1121256"/>
    <lineage>
        <taxon>Bacteria</taxon>
        <taxon>Bacillati</taxon>
        <taxon>Bacillota</taxon>
        <taxon>Clostridia</taxon>
        <taxon>Thermoanaerobacterales</taxon>
        <taxon>Thermoanaerobacteraceae</taxon>
        <taxon>Caldanaerobius</taxon>
    </lineage>
</organism>
<dbReference type="InterPro" id="IPR013750">
    <property type="entry name" value="GHMP_kinase_C_dom"/>
</dbReference>
<dbReference type="AlphaFoldDB" id="A0A1M4Z5V0"/>
<evidence type="ECO:0000256" key="4">
    <source>
        <dbReference type="ARBA" id="ARBA00022679"/>
    </source>
</evidence>
<comment type="catalytic activity">
    <reaction evidence="9">
        <text>4-CDP-2-C-methyl-D-erythritol + ATP = 4-CDP-2-C-methyl-D-erythritol 2-phosphate + ADP + H(+)</text>
        <dbReference type="Rhea" id="RHEA:18437"/>
        <dbReference type="ChEBI" id="CHEBI:15378"/>
        <dbReference type="ChEBI" id="CHEBI:30616"/>
        <dbReference type="ChEBI" id="CHEBI:57823"/>
        <dbReference type="ChEBI" id="CHEBI:57919"/>
        <dbReference type="ChEBI" id="CHEBI:456216"/>
        <dbReference type="EC" id="2.7.1.148"/>
    </reaction>
</comment>
<accession>A0A1M4Z5V0</accession>
<feature type="domain" description="GHMP kinase C-terminal" evidence="11">
    <location>
        <begin position="195"/>
        <end position="269"/>
    </location>
</feature>
<keyword evidence="5 9" id="KW-0547">Nucleotide-binding</keyword>
<dbReference type="InterPro" id="IPR014721">
    <property type="entry name" value="Ribsml_uS5_D2-typ_fold_subgr"/>
</dbReference>
<dbReference type="UniPathway" id="UPA00056">
    <property type="reaction ID" value="UER00094"/>
</dbReference>
<dbReference type="PANTHER" id="PTHR43527:SF2">
    <property type="entry name" value="4-DIPHOSPHOCYTIDYL-2-C-METHYL-D-ERYTHRITOL KINASE, CHLOROPLASTIC"/>
    <property type="match status" value="1"/>
</dbReference>
<dbReference type="PANTHER" id="PTHR43527">
    <property type="entry name" value="4-DIPHOSPHOCYTIDYL-2-C-METHYL-D-ERYTHRITOL KINASE, CHLOROPLASTIC"/>
    <property type="match status" value="1"/>
</dbReference>
<evidence type="ECO:0000313" key="12">
    <source>
        <dbReference type="EMBL" id="SHF13328.1"/>
    </source>
</evidence>
<dbReference type="EC" id="2.7.1.148" evidence="2 9"/>
<evidence type="ECO:0000256" key="2">
    <source>
        <dbReference type="ARBA" id="ARBA00012052"/>
    </source>
</evidence>
<dbReference type="RefSeq" id="WP_073343154.1">
    <property type="nucleotide sequence ID" value="NZ_FQVH01000012.1"/>
</dbReference>
<dbReference type="EMBL" id="FQVH01000012">
    <property type="protein sequence ID" value="SHF13328.1"/>
    <property type="molecule type" value="Genomic_DNA"/>
</dbReference>
<evidence type="ECO:0000256" key="8">
    <source>
        <dbReference type="ARBA" id="ARBA00032554"/>
    </source>
</evidence>
<keyword evidence="9" id="KW-0414">Isoprene biosynthesis</keyword>
<dbReference type="PIRSF" id="PIRSF010376">
    <property type="entry name" value="IspE"/>
    <property type="match status" value="1"/>
</dbReference>
<dbReference type="OrthoDB" id="9809438at2"/>
<keyword evidence="6 9" id="KW-0418">Kinase</keyword>
<proteinExistence type="inferred from homology"/>
<evidence type="ECO:0000256" key="5">
    <source>
        <dbReference type="ARBA" id="ARBA00022741"/>
    </source>
</evidence>
<dbReference type="Proteomes" id="UP000184088">
    <property type="component" value="Unassembled WGS sequence"/>
</dbReference>
<protein>
    <recommendedName>
        <fullName evidence="3 9">4-diphosphocytidyl-2-C-methyl-D-erythritol kinase</fullName>
        <shortName evidence="9">CMK</shortName>
        <ecNumber evidence="2 9">2.7.1.148</ecNumber>
    </recommendedName>
    <alternativeName>
        <fullName evidence="8 9">4-(cytidine-5'-diphospho)-2-C-methyl-D-erythritol kinase</fullName>
    </alternativeName>
</protein>
<feature type="domain" description="GHMP kinase N-terminal" evidence="10">
    <location>
        <begin position="63"/>
        <end position="141"/>
    </location>
</feature>
<comment type="pathway">
    <text evidence="9">Isoprenoid biosynthesis; isopentenyl diphosphate biosynthesis via DXP pathway; isopentenyl diphosphate from 1-deoxy-D-xylulose 5-phosphate: step 3/6.</text>
</comment>
<dbReference type="GO" id="GO:0016114">
    <property type="term" value="P:terpenoid biosynthetic process"/>
    <property type="evidence" value="ECO:0007669"/>
    <property type="project" value="UniProtKB-UniRule"/>
</dbReference>
<dbReference type="InterPro" id="IPR006204">
    <property type="entry name" value="GHMP_kinase_N_dom"/>
</dbReference>
<dbReference type="NCBIfam" id="TIGR00154">
    <property type="entry name" value="ispE"/>
    <property type="match status" value="1"/>
</dbReference>
<evidence type="ECO:0000256" key="1">
    <source>
        <dbReference type="ARBA" id="ARBA00009684"/>
    </source>
</evidence>
<name>A0A1M4Z5V0_9THEO</name>
<comment type="similarity">
    <text evidence="1 9">Belongs to the GHMP kinase family. IspE subfamily.</text>
</comment>
<evidence type="ECO:0000313" key="13">
    <source>
        <dbReference type="Proteomes" id="UP000184088"/>
    </source>
</evidence>
<dbReference type="Gene3D" id="3.30.230.10">
    <property type="match status" value="1"/>
</dbReference>
<evidence type="ECO:0000259" key="10">
    <source>
        <dbReference type="Pfam" id="PF00288"/>
    </source>
</evidence>